<dbReference type="STRING" id="991905.SL003B_1922"/>
<feature type="binding site" evidence="2">
    <location>
        <position position="329"/>
    </location>
    <ligand>
        <name>substrate</name>
    </ligand>
</feature>
<keyword evidence="6" id="KW-1185">Reference proteome</keyword>
<proteinExistence type="inferred from homology"/>
<comment type="function">
    <text evidence="2">Catalyzes the ATP-dependent phosphorylation of thiamine-monophosphate (TMP) to form thiamine-pyrophosphate (TPP), the active form of vitamin B1.</text>
</comment>
<keyword evidence="2 5" id="KW-0418">Kinase</keyword>
<dbReference type="GO" id="GO:0000287">
    <property type="term" value="F:magnesium ion binding"/>
    <property type="evidence" value="ECO:0007669"/>
    <property type="project" value="UniProtKB-UniRule"/>
</dbReference>
<feature type="binding site" evidence="2">
    <location>
        <position position="124"/>
    </location>
    <ligand>
        <name>Mg(2+)</name>
        <dbReference type="ChEBI" id="CHEBI:18420"/>
        <label>1</label>
    </ligand>
</feature>
<gene>
    <name evidence="2" type="primary">thiL</name>
    <name evidence="5" type="ordered locus">SL003B_1922</name>
</gene>
<dbReference type="InterPro" id="IPR036921">
    <property type="entry name" value="PurM-like_N_sf"/>
</dbReference>
<feature type="binding site" evidence="2">
    <location>
        <position position="55"/>
    </location>
    <ligand>
        <name>substrate</name>
    </ligand>
</feature>
<feature type="binding site" evidence="2">
    <location>
        <position position="222"/>
    </location>
    <ligand>
        <name>ATP</name>
        <dbReference type="ChEBI" id="CHEBI:30616"/>
    </ligand>
</feature>
<comment type="similarity">
    <text evidence="2">Belongs to the thiamine-monophosphate kinase family.</text>
</comment>
<dbReference type="KEGG" id="pgv:SL003B_1922"/>
<organism evidence="5 6">
    <name type="scientific">Polymorphum gilvum (strain LMG 25793 / CGMCC 1.9160 / SL003B-26A1)</name>
    <dbReference type="NCBI Taxonomy" id="991905"/>
    <lineage>
        <taxon>Bacteria</taxon>
        <taxon>Pseudomonadati</taxon>
        <taxon>Pseudomonadota</taxon>
        <taxon>Alphaproteobacteria</taxon>
        <taxon>Rhodobacterales</taxon>
        <taxon>Paracoccaceae</taxon>
        <taxon>Polymorphum</taxon>
    </lineage>
</organism>
<dbReference type="HAMAP" id="MF_02128">
    <property type="entry name" value="TMP_kinase"/>
    <property type="match status" value="1"/>
</dbReference>
<dbReference type="GO" id="GO:0009030">
    <property type="term" value="F:thiamine-phosphate kinase activity"/>
    <property type="evidence" value="ECO:0007669"/>
    <property type="project" value="UniProtKB-UniRule"/>
</dbReference>
<evidence type="ECO:0000313" key="6">
    <source>
        <dbReference type="Proteomes" id="UP000008130"/>
    </source>
</evidence>
<reference evidence="5 6" key="1">
    <citation type="journal article" date="2011" name="J. Bacteriol.">
        <title>Complete genome sequence of Polymorphum gilvum SL003B-26A1T, a crude oil-degrading bacterium from oil-polluted saline soil.</title>
        <authorList>
            <person name="Li S.G."/>
            <person name="Tang Y.Q."/>
            <person name="Nie Y."/>
            <person name="Cai M."/>
            <person name="Wu X.L."/>
        </authorList>
    </citation>
    <scope>NUCLEOTIDE SEQUENCE [LARGE SCALE GENOMIC DNA]</scope>
    <source>
        <strain evidence="6">LMG 25793 / CGMCC 1.9160 / SL003B-26A1</strain>
    </source>
</reference>
<feature type="binding site" evidence="2">
    <location>
        <position position="76"/>
    </location>
    <ligand>
        <name>Mg(2+)</name>
        <dbReference type="ChEBI" id="CHEBI:18420"/>
        <label>3</label>
    </ligand>
</feature>
<feature type="binding site" evidence="2">
    <location>
        <position position="272"/>
    </location>
    <ligand>
        <name>substrate</name>
    </ligand>
</feature>
<dbReference type="NCBIfam" id="TIGR01379">
    <property type="entry name" value="thiL"/>
    <property type="match status" value="1"/>
</dbReference>
<dbReference type="Pfam" id="PF00586">
    <property type="entry name" value="AIRS"/>
    <property type="match status" value="1"/>
</dbReference>
<feature type="binding site" evidence="2">
    <location>
        <begin position="123"/>
        <end position="124"/>
    </location>
    <ligand>
        <name>ATP</name>
        <dbReference type="ChEBI" id="CHEBI:30616"/>
    </ligand>
</feature>
<dbReference type="Gene3D" id="3.30.1330.10">
    <property type="entry name" value="PurM-like, N-terminal domain"/>
    <property type="match status" value="1"/>
</dbReference>
<comment type="pathway">
    <text evidence="2">Cofactor biosynthesis; thiamine diphosphate biosynthesis; thiamine diphosphate from thiamine phosphate: step 1/1.</text>
</comment>
<feature type="domain" description="PurM-like C-terminal" evidence="4">
    <location>
        <begin position="154"/>
        <end position="309"/>
    </location>
</feature>
<dbReference type="eggNOG" id="COG0611">
    <property type="taxonomic scope" value="Bacteria"/>
</dbReference>
<evidence type="ECO:0000256" key="2">
    <source>
        <dbReference type="HAMAP-Rule" id="MF_02128"/>
    </source>
</evidence>
<dbReference type="OrthoDB" id="9802811at2"/>
<dbReference type="SUPFAM" id="SSF55326">
    <property type="entry name" value="PurM N-terminal domain-like"/>
    <property type="match status" value="1"/>
</dbReference>
<feature type="binding site" evidence="2">
    <location>
        <position position="46"/>
    </location>
    <ligand>
        <name>Mg(2+)</name>
        <dbReference type="ChEBI" id="CHEBI:18420"/>
        <label>4</label>
    </ligand>
</feature>
<dbReference type="InterPro" id="IPR036676">
    <property type="entry name" value="PurM-like_C_sf"/>
</dbReference>
<dbReference type="PATRIC" id="fig|991905.3.peg.1971"/>
<name>F2IWM3_POLGS</name>
<evidence type="ECO:0000259" key="3">
    <source>
        <dbReference type="Pfam" id="PF00586"/>
    </source>
</evidence>
<feature type="binding site" evidence="2">
    <location>
        <position position="48"/>
    </location>
    <ligand>
        <name>Mg(2+)</name>
        <dbReference type="ChEBI" id="CHEBI:18420"/>
        <label>1</label>
    </ligand>
</feature>
<dbReference type="GO" id="GO:0005524">
    <property type="term" value="F:ATP binding"/>
    <property type="evidence" value="ECO:0007669"/>
    <property type="project" value="UniProtKB-UniRule"/>
</dbReference>
<keyword evidence="2" id="KW-0479">Metal-binding</keyword>
<dbReference type="PANTHER" id="PTHR30270:SF0">
    <property type="entry name" value="THIAMINE-MONOPHOSPHATE KINASE"/>
    <property type="match status" value="1"/>
</dbReference>
<comment type="catalytic activity">
    <reaction evidence="2">
        <text>thiamine phosphate + ATP = thiamine diphosphate + ADP</text>
        <dbReference type="Rhea" id="RHEA:15913"/>
        <dbReference type="ChEBI" id="CHEBI:30616"/>
        <dbReference type="ChEBI" id="CHEBI:37575"/>
        <dbReference type="ChEBI" id="CHEBI:58937"/>
        <dbReference type="ChEBI" id="CHEBI:456216"/>
        <dbReference type="EC" id="2.7.4.16"/>
    </reaction>
</comment>
<dbReference type="GO" id="GO:0009228">
    <property type="term" value="P:thiamine biosynthetic process"/>
    <property type="evidence" value="ECO:0007669"/>
    <property type="project" value="UniProtKB-KW"/>
</dbReference>
<accession>F2IWM3</accession>
<evidence type="ECO:0000256" key="1">
    <source>
        <dbReference type="ARBA" id="ARBA00022977"/>
    </source>
</evidence>
<protein>
    <recommendedName>
        <fullName evidence="2">Thiamine-monophosphate kinase</fullName>
        <shortName evidence="2">TMP kinase</shortName>
        <shortName evidence="2">Thiamine-phosphate kinase</shortName>
        <ecNumber evidence="2">2.7.4.16</ecNumber>
    </recommendedName>
</protein>
<dbReference type="GO" id="GO:0009229">
    <property type="term" value="P:thiamine diphosphate biosynthetic process"/>
    <property type="evidence" value="ECO:0007669"/>
    <property type="project" value="UniProtKB-UniRule"/>
</dbReference>
<dbReference type="UniPathway" id="UPA00060">
    <property type="reaction ID" value="UER00142"/>
</dbReference>
<dbReference type="CDD" id="cd02194">
    <property type="entry name" value="ThiL"/>
    <property type="match status" value="1"/>
</dbReference>
<dbReference type="Gene3D" id="3.90.650.10">
    <property type="entry name" value="PurM-like C-terminal domain"/>
    <property type="match status" value="1"/>
</dbReference>
<dbReference type="EMBL" id="CP002568">
    <property type="protein sequence ID" value="ADZ70348.1"/>
    <property type="molecule type" value="Genomic_DNA"/>
</dbReference>
<evidence type="ECO:0000313" key="5">
    <source>
        <dbReference type="EMBL" id="ADZ70348.1"/>
    </source>
</evidence>
<dbReference type="HOGENOM" id="CLU_046964_3_0_5"/>
<feature type="domain" description="PurM-like N-terminal" evidence="3">
    <location>
        <begin position="30"/>
        <end position="142"/>
    </location>
</feature>
<feature type="binding site" evidence="2">
    <location>
        <position position="150"/>
    </location>
    <ligand>
        <name>ATP</name>
        <dbReference type="ChEBI" id="CHEBI:30616"/>
    </ligand>
</feature>
<dbReference type="Pfam" id="PF02769">
    <property type="entry name" value="AIRS_C"/>
    <property type="match status" value="1"/>
</dbReference>
<feature type="binding site" evidence="2">
    <location>
        <position position="76"/>
    </location>
    <ligand>
        <name>Mg(2+)</name>
        <dbReference type="ChEBI" id="CHEBI:18420"/>
        <label>2</label>
    </ligand>
</feature>
<dbReference type="SUPFAM" id="SSF56042">
    <property type="entry name" value="PurM C-terminal domain-like"/>
    <property type="match status" value="1"/>
</dbReference>
<dbReference type="EC" id="2.7.4.16" evidence="2"/>
<feature type="binding site" evidence="2">
    <location>
        <position position="31"/>
    </location>
    <ligand>
        <name>Mg(2+)</name>
        <dbReference type="ChEBI" id="CHEBI:18420"/>
        <label>3</label>
    </ligand>
</feature>
<dbReference type="RefSeq" id="WP_013652666.1">
    <property type="nucleotide sequence ID" value="NC_015259.1"/>
</dbReference>
<dbReference type="InterPro" id="IPR006283">
    <property type="entry name" value="ThiL-like"/>
</dbReference>
<dbReference type="AlphaFoldDB" id="F2IWM3"/>
<keyword evidence="2" id="KW-0460">Magnesium</keyword>
<feature type="binding site" evidence="2">
    <location>
        <position position="31"/>
    </location>
    <ligand>
        <name>Mg(2+)</name>
        <dbReference type="ChEBI" id="CHEBI:18420"/>
        <label>4</label>
    </ligand>
</feature>
<dbReference type="InterPro" id="IPR010918">
    <property type="entry name" value="PurM-like_C_dom"/>
</dbReference>
<dbReference type="Proteomes" id="UP000008130">
    <property type="component" value="Chromosome"/>
</dbReference>
<comment type="miscellaneous">
    <text evidence="2">Reaction mechanism of ThiL seems to utilize a direct, inline transfer of the gamma-phosphate of ATP to TMP rather than a phosphorylated enzyme intermediate.</text>
</comment>
<keyword evidence="2" id="KW-0808">Transferase</keyword>
<keyword evidence="1 2" id="KW-0784">Thiamine biosynthesis</keyword>
<feature type="binding site" evidence="2">
    <location>
        <position position="76"/>
    </location>
    <ligand>
        <name>Mg(2+)</name>
        <dbReference type="ChEBI" id="CHEBI:18420"/>
        <label>4</label>
    </ligand>
</feature>
<keyword evidence="2" id="KW-0547">Nucleotide-binding</keyword>
<feature type="binding site" evidence="2">
    <location>
        <position position="48"/>
    </location>
    <ligand>
        <name>Mg(2+)</name>
        <dbReference type="ChEBI" id="CHEBI:18420"/>
        <label>2</label>
    </ligand>
</feature>
<dbReference type="PANTHER" id="PTHR30270">
    <property type="entry name" value="THIAMINE-MONOPHOSPHATE KINASE"/>
    <property type="match status" value="1"/>
</dbReference>
<comment type="caution">
    <text evidence="2">Lacks conserved residue(s) required for the propagation of feature annotation.</text>
</comment>
<sequence>MVADRPHEFDLIARYFAPLATDPGCLALTDDAAALTPSPGTDLVLTKDMLAAGVHFFPGDPPDSIAAKALRVNLSDLAAKGARPRAYLLGLALQDDWTEDWLAAFSAGLAADQARFGLSLYGGDTIRSGAGLVVSVTAIGEVPAGRTVRRNGARPGDRIFVTGTIGDAALGLRLRLDPGLADRLGLAAQEREHLLRRYLWPEPRTALAAAILDHASASIDVSDGLAADAGHVCRESRVDGVIDVDLVPFSPAARGVRAQDPGLGLACLTGGDDYEILACVPPQACDGFVAAAADAGVAVSCIGEVAEGGGRLTFTQGGRPVQVSDGGGFRHF</sequence>
<feature type="binding site" evidence="2">
    <location>
        <position position="223"/>
    </location>
    <ligand>
        <name>Mg(2+)</name>
        <dbReference type="ChEBI" id="CHEBI:18420"/>
        <label>5</label>
    </ligand>
</feature>
<keyword evidence="2" id="KW-0067">ATP-binding</keyword>
<evidence type="ECO:0000259" key="4">
    <source>
        <dbReference type="Pfam" id="PF02769"/>
    </source>
</evidence>
<feature type="binding site" evidence="2">
    <location>
        <position position="220"/>
    </location>
    <ligand>
        <name>Mg(2+)</name>
        <dbReference type="ChEBI" id="CHEBI:18420"/>
        <label>3</label>
    </ligand>
</feature>
<dbReference type="InterPro" id="IPR016188">
    <property type="entry name" value="PurM-like_N"/>
</dbReference>
<dbReference type="PIRSF" id="PIRSF005303">
    <property type="entry name" value="Thiam_monoph_kin"/>
    <property type="match status" value="1"/>
</dbReference>